<dbReference type="AlphaFoldDB" id="A0A1H8CSC5"/>
<dbReference type="SUPFAM" id="SSF54637">
    <property type="entry name" value="Thioesterase/thiol ester dehydrase-isomerase"/>
    <property type="match status" value="1"/>
</dbReference>
<dbReference type="Pfam" id="PF01575">
    <property type="entry name" value="MaoC_dehydratas"/>
    <property type="match status" value="1"/>
</dbReference>
<dbReference type="RefSeq" id="WP_089966160.1">
    <property type="nucleotide sequence ID" value="NZ_FOCQ01000004.1"/>
</dbReference>
<dbReference type="Proteomes" id="UP000199695">
    <property type="component" value="Unassembled WGS sequence"/>
</dbReference>
<dbReference type="OrthoDB" id="2691304at2"/>
<dbReference type="InterPro" id="IPR029069">
    <property type="entry name" value="HotDog_dom_sf"/>
</dbReference>
<feature type="domain" description="MaoC-like" evidence="1">
    <location>
        <begin position="23"/>
        <end position="126"/>
    </location>
</feature>
<name>A0A1H8CSC5_9BACL</name>
<protein>
    <submittedName>
        <fullName evidence="2">3-hydroxybutyryl-CoA dehydratase</fullName>
    </submittedName>
</protein>
<dbReference type="STRING" id="1173111.SAMN05444955_10462"/>
<dbReference type="InterPro" id="IPR002539">
    <property type="entry name" value="MaoC-like_dom"/>
</dbReference>
<dbReference type="GO" id="GO:0019171">
    <property type="term" value="F:(3R)-hydroxyacyl-[acyl-carrier-protein] dehydratase activity"/>
    <property type="evidence" value="ECO:0007669"/>
    <property type="project" value="TreeGrafter"/>
</dbReference>
<evidence type="ECO:0000313" key="2">
    <source>
        <dbReference type="EMBL" id="SEM97354.1"/>
    </source>
</evidence>
<dbReference type="EMBL" id="FOCQ01000004">
    <property type="protein sequence ID" value="SEM97354.1"/>
    <property type="molecule type" value="Genomic_DNA"/>
</dbReference>
<sequence length="157" mass="17508">MVFGKVNPTGKYWEMCEVGDRVRETRTVTVKDLFSYLGVTDDQNPLYLEENYAIQAGFEQAVVPAGLFVGWLTSLASMHLPGPGSMIKELRLSFPQALKLGEKVNLSLELTHKCEREKTVTLKASVTSLGKSIVEGEIDVFPPRPLRSLLDNAFENF</sequence>
<proteinExistence type="predicted"/>
<gene>
    <name evidence="2" type="ORF">SAMN05444955_10462</name>
</gene>
<dbReference type="Gene3D" id="3.10.129.10">
    <property type="entry name" value="Hotdog Thioesterase"/>
    <property type="match status" value="1"/>
</dbReference>
<dbReference type="GO" id="GO:0006633">
    <property type="term" value="P:fatty acid biosynthetic process"/>
    <property type="evidence" value="ECO:0007669"/>
    <property type="project" value="TreeGrafter"/>
</dbReference>
<accession>A0A1H8CSC5</accession>
<dbReference type="InterPro" id="IPR050965">
    <property type="entry name" value="UPF0336/Enoyl-CoA_hydratase"/>
</dbReference>
<keyword evidence="3" id="KW-1185">Reference proteome</keyword>
<evidence type="ECO:0000313" key="3">
    <source>
        <dbReference type="Proteomes" id="UP000199695"/>
    </source>
</evidence>
<dbReference type="PANTHER" id="PTHR43437">
    <property type="entry name" value="HYDROXYACYL-THIOESTER DEHYDRATASE TYPE 2, MITOCHONDRIAL-RELATED"/>
    <property type="match status" value="1"/>
</dbReference>
<reference evidence="2 3" key="1">
    <citation type="submission" date="2016-10" db="EMBL/GenBank/DDBJ databases">
        <authorList>
            <person name="de Groot N.N."/>
        </authorList>
    </citation>
    <scope>NUCLEOTIDE SEQUENCE [LARGE SCALE GENOMIC DNA]</scope>
    <source>
        <strain evidence="2 3">DSM 46701</strain>
    </source>
</reference>
<organism evidence="2 3">
    <name type="scientific">Lihuaxuella thermophila</name>
    <dbReference type="NCBI Taxonomy" id="1173111"/>
    <lineage>
        <taxon>Bacteria</taxon>
        <taxon>Bacillati</taxon>
        <taxon>Bacillota</taxon>
        <taxon>Bacilli</taxon>
        <taxon>Bacillales</taxon>
        <taxon>Thermoactinomycetaceae</taxon>
        <taxon>Lihuaxuella</taxon>
    </lineage>
</organism>
<dbReference type="PANTHER" id="PTHR43437:SF3">
    <property type="entry name" value="HYDROXYACYL-THIOESTER DEHYDRATASE TYPE 2, MITOCHONDRIAL"/>
    <property type="match status" value="1"/>
</dbReference>
<evidence type="ECO:0000259" key="1">
    <source>
        <dbReference type="Pfam" id="PF01575"/>
    </source>
</evidence>